<reference evidence="1 2" key="1">
    <citation type="submission" date="2019-05" db="EMBL/GenBank/DDBJ databases">
        <title>Kocuria coralli sp. nov., a novel actinobacterium isolated from coral reef seawater.</title>
        <authorList>
            <person name="Li J."/>
        </authorList>
    </citation>
    <scope>NUCLEOTIDE SEQUENCE [LARGE SCALE GENOMIC DNA]</scope>
    <source>
        <strain evidence="1 2">SCSIO 13007</strain>
    </source>
</reference>
<dbReference type="EMBL" id="SZWF01000016">
    <property type="protein sequence ID" value="KAA9393553.1"/>
    <property type="molecule type" value="Genomic_DNA"/>
</dbReference>
<dbReference type="RefSeq" id="WP_158034395.1">
    <property type="nucleotide sequence ID" value="NZ_ML708622.1"/>
</dbReference>
<keyword evidence="2" id="KW-1185">Reference proteome</keyword>
<organism evidence="1 2">
    <name type="scientific">Kocuria coralli</name>
    <dbReference type="NCBI Taxonomy" id="1461025"/>
    <lineage>
        <taxon>Bacteria</taxon>
        <taxon>Bacillati</taxon>
        <taxon>Actinomycetota</taxon>
        <taxon>Actinomycetes</taxon>
        <taxon>Micrococcales</taxon>
        <taxon>Micrococcaceae</taxon>
        <taxon>Kocuria</taxon>
    </lineage>
</organism>
<dbReference type="Proteomes" id="UP000325957">
    <property type="component" value="Unassembled WGS sequence"/>
</dbReference>
<protein>
    <submittedName>
        <fullName evidence="1">Uncharacterized protein</fullName>
    </submittedName>
</protein>
<comment type="caution">
    <text evidence="1">The sequence shown here is derived from an EMBL/GenBank/DDBJ whole genome shotgun (WGS) entry which is preliminary data.</text>
</comment>
<sequence>MNTLQLTSTLQGRPTQVVAGSQFRESILEDVRRENPHAFPTIFEHAQAITEAGFWVRAGISIGPATAHVLAWPAVLPETLFEAGHSVDDLAAIDGRAQDLPRLVGSGWAAVTTATLVPIAETIRRYQLKATWDHLVRESEISTTLWREEIVGQALLIESAAWWLTRAEVAPQQMWAHLMVWPEQLGES</sequence>
<accession>A0A5J5KV80</accession>
<evidence type="ECO:0000313" key="2">
    <source>
        <dbReference type="Proteomes" id="UP000325957"/>
    </source>
</evidence>
<evidence type="ECO:0000313" key="1">
    <source>
        <dbReference type="EMBL" id="KAA9393553.1"/>
    </source>
</evidence>
<name>A0A5J5KV80_9MICC</name>
<proteinExistence type="predicted"/>
<dbReference type="AlphaFoldDB" id="A0A5J5KV80"/>
<gene>
    <name evidence="1" type="ORF">FCK90_11210</name>
</gene>